<dbReference type="SMART" id="SM00360">
    <property type="entry name" value="RRM"/>
    <property type="match status" value="1"/>
</dbReference>
<dbReference type="InterPro" id="IPR035979">
    <property type="entry name" value="RBD_domain_sf"/>
</dbReference>
<dbReference type="Gene3D" id="3.10.450.50">
    <property type="match status" value="1"/>
</dbReference>
<keyword evidence="7" id="KW-1185">Reference proteome</keyword>
<name>A0A7N0TRE7_KALFE</name>
<dbReference type="Pfam" id="PF02136">
    <property type="entry name" value="NTF2"/>
    <property type="match status" value="1"/>
</dbReference>
<dbReference type="InterPro" id="IPR039539">
    <property type="entry name" value="Ras_GTPase_bind_prot"/>
</dbReference>
<evidence type="ECO:0000313" key="6">
    <source>
        <dbReference type="EnsemblPlants" id="Kaladp0043s0184.1.v1.1"/>
    </source>
</evidence>
<feature type="compositionally biased region" description="Basic and acidic residues" evidence="3">
    <location>
        <begin position="399"/>
        <end position="426"/>
    </location>
</feature>
<evidence type="ECO:0000313" key="7">
    <source>
        <dbReference type="Proteomes" id="UP000594263"/>
    </source>
</evidence>
<dbReference type="GO" id="GO:1990904">
    <property type="term" value="C:ribonucleoprotein complex"/>
    <property type="evidence" value="ECO:0007669"/>
    <property type="project" value="TreeGrafter"/>
</dbReference>
<feature type="region of interest" description="Disordered" evidence="3">
    <location>
        <begin position="225"/>
        <end position="272"/>
    </location>
</feature>
<feature type="compositionally biased region" description="Polar residues" evidence="3">
    <location>
        <begin position="442"/>
        <end position="455"/>
    </location>
</feature>
<evidence type="ECO:0000259" key="5">
    <source>
        <dbReference type="PROSITE" id="PS50177"/>
    </source>
</evidence>
<evidence type="ECO:0000256" key="3">
    <source>
        <dbReference type="SAM" id="MobiDB-lite"/>
    </source>
</evidence>
<dbReference type="AlphaFoldDB" id="A0A7N0TRE7"/>
<dbReference type="GO" id="GO:0005829">
    <property type="term" value="C:cytosol"/>
    <property type="evidence" value="ECO:0007669"/>
    <property type="project" value="TreeGrafter"/>
</dbReference>
<dbReference type="GO" id="GO:0003729">
    <property type="term" value="F:mRNA binding"/>
    <property type="evidence" value="ECO:0007669"/>
    <property type="project" value="TreeGrafter"/>
</dbReference>
<dbReference type="CDD" id="cd00590">
    <property type="entry name" value="RRM_SF"/>
    <property type="match status" value="1"/>
</dbReference>
<reference evidence="6" key="1">
    <citation type="submission" date="2021-01" db="UniProtKB">
        <authorList>
            <consortium name="EnsemblPlants"/>
        </authorList>
    </citation>
    <scope>IDENTIFICATION</scope>
</reference>
<dbReference type="InterPro" id="IPR000504">
    <property type="entry name" value="RRM_dom"/>
</dbReference>
<dbReference type="InterPro" id="IPR018222">
    <property type="entry name" value="Nuclear_transport_factor_2_euk"/>
</dbReference>
<dbReference type="SUPFAM" id="SSF54427">
    <property type="entry name" value="NTF2-like"/>
    <property type="match status" value="1"/>
</dbReference>
<evidence type="ECO:0000259" key="4">
    <source>
        <dbReference type="PROSITE" id="PS50102"/>
    </source>
</evidence>
<evidence type="ECO:0000256" key="1">
    <source>
        <dbReference type="ARBA" id="ARBA00022884"/>
    </source>
</evidence>
<dbReference type="EnsemblPlants" id="Kaladp0043s0184.1.v1.1">
    <property type="protein sequence ID" value="Kaladp0043s0184.1.v1.1"/>
    <property type="gene ID" value="Kaladp0043s0184.v1.1"/>
</dbReference>
<dbReference type="SUPFAM" id="SSF54928">
    <property type="entry name" value="RNA-binding domain, RBD"/>
    <property type="match status" value="1"/>
</dbReference>
<keyword evidence="1 2" id="KW-0694">RNA-binding</keyword>
<organism evidence="6 7">
    <name type="scientific">Kalanchoe fedtschenkoi</name>
    <name type="common">Lavender scallops</name>
    <name type="synonym">South American air plant</name>
    <dbReference type="NCBI Taxonomy" id="63787"/>
    <lineage>
        <taxon>Eukaryota</taxon>
        <taxon>Viridiplantae</taxon>
        <taxon>Streptophyta</taxon>
        <taxon>Embryophyta</taxon>
        <taxon>Tracheophyta</taxon>
        <taxon>Spermatophyta</taxon>
        <taxon>Magnoliopsida</taxon>
        <taxon>eudicotyledons</taxon>
        <taxon>Gunneridae</taxon>
        <taxon>Pentapetalae</taxon>
        <taxon>Saxifragales</taxon>
        <taxon>Crassulaceae</taxon>
        <taxon>Kalanchoe</taxon>
    </lineage>
</organism>
<dbReference type="Pfam" id="PF00076">
    <property type="entry name" value="RRM_1"/>
    <property type="match status" value="1"/>
</dbReference>
<protein>
    <submittedName>
        <fullName evidence="6">Uncharacterized protein</fullName>
    </submittedName>
</protein>
<dbReference type="Gramene" id="Kaladp0043s0184.1.v1.1">
    <property type="protein sequence ID" value="Kaladp0043s0184.1.v1.1"/>
    <property type="gene ID" value="Kaladp0043s0184.v1.1"/>
</dbReference>
<accession>A0A7N0TRE7</accession>
<proteinExistence type="predicted"/>
<feature type="compositionally biased region" description="Polar residues" evidence="3">
    <location>
        <begin position="243"/>
        <end position="258"/>
    </location>
</feature>
<dbReference type="OMA" id="GHAIYQD"/>
<dbReference type="PROSITE" id="PS50177">
    <property type="entry name" value="NTF2_DOMAIN"/>
    <property type="match status" value="1"/>
</dbReference>
<dbReference type="Proteomes" id="UP000594263">
    <property type="component" value="Unplaced"/>
</dbReference>
<feature type="domain" description="RRM" evidence="4">
    <location>
        <begin position="279"/>
        <end position="359"/>
    </location>
</feature>
<dbReference type="InterPro" id="IPR032710">
    <property type="entry name" value="NTF2-like_dom_sf"/>
</dbReference>
<feature type="region of interest" description="Disordered" evidence="3">
    <location>
        <begin position="351"/>
        <end position="455"/>
    </location>
</feature>
<dbReference type="PANTHER" id="PTHR10693:SF52">
    <property type="entry name" value="RAS GTPASE-ACTIVATING BINDING-LIKE PROTEIN"/>
    <property type="match status" value="1"/>
</dbReference>
<sequence length="455" mass="49058">MSEETEAAAHHLPAADRTANRVADVFLGQYYEVLENHPELAHKFYVDSSVVSRPGADGSMSSVTTLKGIDDLIQSFYAESESDVEVCAADAQYSYGDGLVILVTGFIGSEALRKRFSQMFFLAPQERGYYVLNDVFRYSGEDVRTHVVVEKAAAAEEAESSIVVEEEAENGKKDPESAVVDRKVIAEPKTISGVKVAAIKSTGAKGQPNGKLSYASMVKAATSSAPVAPAPPAAPPSVGSIVKESSNADNIKQPSLPSSEADKKISPPSKAFDQAVEDRSVSVWELPLSIKPYQLDRIFSRKFGPVKQGGIQIRSSQGKNGPLCYAFLEFESAISADTAIKASPVSIDGRPVSVKRRTSKGKTDARQRAGSPQRDSRSADNNSNGRAPGRPFNLRNSSRQREASHNIDNAGHRAENGHAIYQDDKAGTPAKPEPEIDEDGFQTVSRNIKWKTQGN</sequence>
<evidence type="ECO:0000256" key="2">
    <source>
        <dbReference type="PROSITE-ProRule" id="PRU00176"/>
    </source>
</evidence>
<dbReference type="CDD" id="cd00780">
    <property type="entry name" value="NTF2"/>
    <property type="match status" value="1"/>
</dbReference>
<dbReference type="InterPro" id="IPR012677">
    <property type="entry name" value="Nucleotide-bd_a/b_plait_sf"/>
</dbReference>
<dbReference type="InterPro" id="IPR002075">
    <property type="entry name" value="NTF2_dom"/>
</dbReference>
<dbReference type="PROSITE" id="PS50102">
    <property type="entry name" value="RRM"/>
    <property type="match status" value="1"/>
</dbReference>
<dbReference type="PANTHER" id="PTHR10693">
    <property type="entry name" value="RAS GTPASE-ACTIVATING PROTEIN-BINDING PROTEIN"/>
    <property type="match status" value="1"/>
</dbReference>
<dbReference type="Gene3D" id="3.30.70.330">
    <property type="match status" value="1"/>
</dbReference>
<feature type="domain" description="NTF2" evidence="5">
    <location>
        <begin position="22"/>
        <end position="138"/>
    </location>
</feature>